<comment type="caution">
    <text evidence="1">The sequence shown here is derived from an EMBL/GenBank/DDBJ whole genome shotgun (WGS) entry which is preliminary data.</text>
</comment>
<keyword evidence="2" id="KW-1185">Reference proteome</keyword>
<sequence length="108" mass="11861">MNRQWAMGNGQVEEQQIGKLRAEQSSQSIEVVDGVGVLSVRAAFWISVFGSGRRRRSTELPNCILESRSGRNNGLIVPGKLLPPSSISLIVLMQSYGIPVLEFPYGLM</sequence>
<evidence type="ECO:0000313" key="2">
    <source>
        <dbReference type="Proteomes" id="UP001472677"/>
    </source>
</evidence>
<evidence type="ECO:0000313" key="1">
    <source>
        <dbReference type="EMBL" id="KAK8514834.1"/>
    </source>
</evidence>
<organism evidence="1 2">
    <name type="scientific">Hibiscus sabdariffa</name>
    <name type="common">roselle</name>
    <dbReference type="NCBI Taxonomy" id="183260"/>
    <lineage>
        <taxon>Eukaryota</taxon>
        <taxon>Viridiplantae</taxon>
        <taxon>Streptophyta</taxon>
        <taxon>Embryophyta</taxon>
        <taxon>Tracheophyta</taxon>
        <taxon>Spermatophyta</taxon>
        <taxon>Magnoliopsida</taxon>
        <taxon>eudicotyledons</taxon>
        <taxon>Gunneridae</taxon>
        <taxon>Pentapetalae</taxon>
        <taxon>rosids</taxon>
        <taxon>malvids</taxon>
        <taxon>Malvales</taxon>
        <taxon>Malvaceae</taxon>
        <taxon>Malvoideae</taxon>
        <taxon>Hibiscus</taxon>
    </lineage>
</organism>
<proteinExistence type="predicted"/>
<accession>A0ABR2C636</accession>
<dbReference type="Proteomes" id="UP001472677">
    <property type="component" value="Unassembled WGS sequence"/>
</dbReference>
<reference evidence="1 2" key="1">
    <citation type="journal article" date="2024" name="G3 (Bethesda)">
        <title>Genome assembly of Hibiscus sabdariffa L. provides insights into metabolisms of medicinal natural products.</title>
        <authorList>
            <person name="Kim T."/>
        </authorList>
    </citation>
    <scope>NUCLEOTIDE SEQUENCE [LARGE SCALE GENOMIC DNA]</scope>
    <source>
        <strain evidence="1">TK-2024</strain>
        <tissue evidence="1">Old leaves</tissue>
    </source>
</reference>
<gene>
    <name evidence="1" type="ORF">V6N12_057730</name>
</gene>
<name>A0ABR2C636_9ROSI</name>
<dbReference type="EMBL" id="JBBPBM010000066">
    <property type="protein sequence ID" value="KAK8514834.1"/>
    <property type="molecule type" value="Genomic_DNA"/>
</dbReference>
<protein>
    <submittedName>
        <fullName evidence="1">Uncharacterized protein</fullName>
    </submittedName>
</protein>